<evidence type="ECO:0000313" key="2">
    <source>
        <dbReference type="EMBL" id="CBL18300.1"/>
    </source>
</evidence>
<keyword evidence="3" id="KW-1185">Reference proteome</keyword>
<dbReference type="OrthoDB" id="9778820at2"/>
<dbReference type="STRING" id="213810.RUM_23080"/>
<dbReference type="InterPro" id="IPR058404">
    <property type="entry name" value="DUF8091"/>
</dbReference>
<sequence>MDQEAFASACAWAAARLGQGGIGTLGEKSLHAALKYYFEPCPENHEQPLGGFVADAVGEHGVIEIQSRSLFKLIPKLDAFLEACPVTVVHPLIGKKWVAWYTPEGVPVSRTRAPGKLRLTDAVPELYALKYMLDNPRFHFCICVVEAEEQRLLDGVGKDRKRRSTRLDRIPLALMQEVHFDCPADYMQLFPADVPEVFGSREIAQAGHMRRDTARMLLNLLCYLELIQPAEQRGNAKYYRRGAG</sequence>
<proteinExistence type="predicted"/>
<dbReference type="EMBL" id="FP929052">
    <property type="protein sequence ID" value="CBL18300.1"/>
    <property type="molecule type" value="Genomic_DNA"/>
</dbReference>
<protein>
    <recommendedName>
        <fullName evidence="1">DUF8091 domain-containing protein</fullName>
    </recommendedName>
</protein>
<dbReference type="PATRIC" id="fig|213810.4.peg.2195"/>
<feature type="domain" description="DUF8091" evidence="1">
    <location>
        <begin position="28"/>
        <end position="180"/>
    </location>
</feature>
<dbReference type="Pfam" id="PF26351">
    <property type="entry name" value="DUF8091"/>
    <property type="match status" value="1"/>
</dbReference>
<gene>
    <name evidence="2" type="ordered locus">RUM_23080</name>
</gene>
<dbReference type="RefSeq" id="WP_015559206.1">
    <property type="nucleotide sequence ID" value="NC_021039.1"/>
</dbReference>
<dbReference type="KEGG" id="rch:RUM_23080"/>
<dbReference type="BioCyc" id="RCHA213810:RUM_RS11215-MONOMER"/>
<accession>D4LFA5</accession>
<dbReference type="Proteomes" id="UP000007054">
    <property type="component" value="Chromosome"/>
</dbReference>
<organism evidence="2 3">
    <name type="scientific">Ruminococcus champanellensis (strain DSM 18848 / JCM 17042 / KCTC 15320 / 18P13)</name>
    <dbReference type="NCBI Taxonomy" id="213810"/>
    <lineage>
        <taxon>Bacteria</taxon>
        <taxon>Bacillati</taxon>
        <taxon>Bacillota</taxon>
        <taxon>Clostridia</taxon>
        <taxon>Eubacteriales</taxon>
        <taxon>Oscillospiraceae</taxon>
        <taxon>Ruminococcus</taxon>
    </lineage>
</organism>
<evidence type="ECO:0000259" key="1">
    <source>
        <dbReference type="Pfam" id="PF26351"/>
    </source>
</evidence>
<reference evidence="2" key="1">
    <citation type="submission" date="2010-03" db="EMBL/GenBank/DDBJ databases">
        <title>The genome sequence of Ruminococcus sp. 18P13.</title>
        <authorList>
            <consortium name="metaHIT consortium -- http://www.metahit.eu/"/>
            <person name="Pajon A."/>
            <person name="Turner K."/>
            <person name="Parkhill J."/>
            <person name="Bernalier A."/>
        </authorList>
    </citation>
    <scope>NUCLEOTIDE SEQUENCE [LARGE SCALE GENOMIC DNA]</scope>
    <source>
        <strain evidence="2">Type strain: 18P13</strain>
    </source>
</reference>
<evidence type="ECO:0000313" key="3">
    <source>
        <dbReference type="Proteomes" id="UP000007054"/>
    </source>
</evidence>
<dbReference type="AlphaFoldDB" id="D4LFA5"/>
<dbReference type="HOGENOM" id="CLU_092314_0_0_9"/>
<reference evidence="2" key="2">
    <citation type="submission" date="2010-03" db="EMBL/GenBank/DDBJ databases">
        <authorList>
            <person name="Pajon A."/>
        </authorList>
    </citation>
    <scope>NUCLEOTIDE SEQUENCE</scope>
    <source>
        <strain evidence="2">Type strain: 18P13</strain>
    </source>
</reference>
<dbReference type="GeneID" id="83156955"/>
<name>D4LFA5_RUMC1</name>